<evidence type="ECO:0000259" key="3">
    <source>
        <dbReference type="Pfam" id="PF17172"/>
    </source>
</evidence>
<dbReference type="PANTHER" id="PTHR12289">
    <property type="entry name" value="METAXIN RELATED"/>
    <property type="match status" value="1"/>
</dbReference>
<dbReference type="InterPro" id="IPR012336">
    <property type="entry name" value="Thioredoxin-like_fold"/>
</dbReference>
<dbReference type="KEGG" id="lgi:LOTGIDRAFT_55162"/>
<dbReference type="PANTHER" id="PTHR12289:SF41">
    <property type="entry name" value="FAILED AXON CONNECTIONS-RELATED"/>
    <property type="match status" value="1"/>
</dbReference>
<feature type="domain" description="Thioredoxin-like fold" evidence="3">
    <location>
        <begin position="19"/>
        <end position="112"/>
    </location>
</feature>
<evidence type="ECO:0000259" key="2">
    <source>
        <dbReference type="Pfam" id="PF17171"/>
    </source>
</evidence>
<dbReference type="CTD" id="20251302"/>
<reference evidence="4 5" key="1">
    <citation type="journal article" date="2013" name="Nature">
        <title>Insights into bilaterian evolution from three spiralian genomes.</title>
        <authorList>
            <person name="Simakov O."/>
            <person name="Marletaz F."/>
            <person name="Cho S.J."/>
            <person name="Edsinger-Gonzales E."/>
            <person name="Havlak P."/>
            <person name="Hellsten U."/>
            <person name="Kuo D.H."/>
            <person name="Larsson T."/>
            <person name="Lv J."/>
            <person name="Arendt D."/>
            <person name="Savage R."/>
            <person name="Osoegawa K."/>
            <person name="de Jong P."/>
            <person name="Grimwood J."/>
            <person name="Chapman J.A."/>
            <person name="Shapiro H."/>
            <person name="Aerts A."/>
            <person name="Otillar R.P."/>
            <person name="Terry A.Y."/>
            <person name="Boore J.L."/>
            <person name="Grigoriev I.V."/>
            <person name="Lindberg D.R."/>
            <person name="Seaver E.C."/>
            <person name="Weisblat D.A."/>
            <person name="Putnam N.H."/>
            <person name="Rokhsar D.S."/>
        </authorList>
    </citation>
    <scope>NUCLEOTIDE SEQUENCE [LARGE SCALE GENOMIC DNA]</scope>
</reference>
<gene>
    <name evidence="4" type="ORF">LOTGIDRAFT_55162</name>
</gene>
<dbReference type="InterPro" id="IPR026928">
    <property type="entry name" value="FAX/IsoI-like"/>
</dbReference>
<evidence type="ECO:0000256" key="1">
    <source>
        <dbReference type="ARBA" id="ARBA00006475"/>
    </source>
</evidence>
<dbReference type="Pfam" id="PF17171">
    <property type="entry name" value="GST_C_6"/>
    <property type="match status" value="1"/>
</dbReference>
<feature type="domain" description="Metaxin glutathione S-transferase" evidence="2">
    <location>
        <begin position="158"/>
        <end position="219"/>
    </location>
</feature>
<dbReference type="InterPro" id="IPR036249">
    <property type="entry name" value="Thioredoxin-like_sf"/>
</dbReference>
<dbReference type="RefSeq" id="XP_009055871.1">
    <property type="nucleotide sequence ID" value="XM_009057623.1"/>
</dbReference>
<dbReference type="HOGENOM" id="CLU_044137_1_0_1"/>
<dbReference type="SFLD" id="SFLDG01200">
    <property type="entry name" value="SUF1.1"/>
    <property type="match status" value="1"/>
</dbReference>
<feature type="non-terminal residue" evidence="4">
    <location>
        <position position="1"/>
    </location>
</feature>
<dbReference type="Pfam" id="PF17172">
    <property type="entry name" value="GST_N_4"/>
    <property type="match status" value="1"/>
</dbReference>
<dbReference type="SFLD" id="SFLDG01180">
    <property type="entry name" value="SUF1"/>
    <property type="match status" value="1"/>
</dbReference>
<sequence>DTVIVHQLGAGPYCPSLSPFVIKLETFLRINNIPYKNEYDRVMSSKGKTPWIQYNDDVIPDSHFVIEYLKEKFPVKINERLSNEKKAIGASFTKLVEDHLYWGLLLWRAVYDKKKTVFRLVGLNSIILWIFEQKAKWACHCHGLGRHTQQETIQLILDDIRFLSHTLGDKKYFLGEFVTEADCSIFGQLCQIVWQSPDSPMEKTIKEKYPNLIEYCQRMKTKYWPDW</sequence>
<keyword evidence="5" id="KW-1185">Reference proteome</keyword>
<dbReference type="Proteomes" id="UP000030746">
    <property type="component" value="Unassembled WGS sequence"/>
</dbReference>
<dbReference type="EMBL" id="KB201919">
    <property type="protein sequence ID" value="ESO93431.1"/>
    <property type="molecule type" value="Genomic_DNA"/>
</dbReference>
<dbReference type="AlphaFoldDB" id="V4AIW6"/>
<dbReference type="InterPro" id="IPR036282">
    <property type="entry name" value="Glutathione-S-Trfase_C_sf"/>
</dbReference>
<dbReference type="SFLD" id="SFLDS00019">
    <property type="entry name" value="Glutathione_Transferase_(cytos"/>
    <property type="match status" value="1"/>
</dbReference>
<evidence type="ECO:0000313" key="5">
    <source>
        <dbReference type="Proteomes" id="UP000030746"/>
    </source>
</evidence>
<dbReference type="Gene3D" id="3.40.30.10">
    <property type="entry name" value="Glutaredoxin"/>
    <property type="match status" value="1"/>
</dbReference>
<dbReference type="OrthoDB" id="5809458at2759"/>
<accession>V4AIW6</accession>
<evidence type="ECO:0008006" key="6">
    <source>
        <dbReference type="Google" id="ProtNLM"/>
    </source>
</evidence>
<name>V4AIW6_LOTGI</name>
<dbReference type="InterPro" id="IPR050931">
    <property type="entry name" value="Mito_Protein_Transport_Metaxin"/>
</dbReference>
<dbReference type="GO" id="GO:0005737">
    <property type="term" value="C:cytoplasm"/>
    <property type="evidence" value="ECO:0007669"/>
    <property type="project" value="TreeGrafter"/>
</dbReference>
<feature type="non-terminal residue" evidence="4">
    <location>
        <position position="227"/>
    </location>
</feature>
<comment type="similarity">
    <text evidence="1">Belongs to the FAX family.</text>
</comment>
<organism evidence="4 5">
    <name type="scientific">Lottia gigantea</name>
    <name type="common">Giant owl limpet</name>
    <dbReference type="NCBI Taxonomy" id="225164"/>
    <lineage>
        <taxon>Eukaryota</taxon>
        <taxon>Metazoa</taxon>
        <taxon>Spiralia</taxon>
        <taxon>Lophotrochozoa</taxon>
        <taxon>Mollusca</taxon>
        <taxon>Gastropoda</taxon>
        <taxon>Patellogastropoda</taxon>
        <taxon>Lottioidea</taxon>
        <taxon>Lottiidae</taxon>
        <taxon>Lottia</taxon>
    </lineage>
</organism>
<dbReference type="InterPro" id="IPR040079">
    <property type="entry name" value="Glutathione_S-Trfase"/>
</dbReference>
<dbReference type="OMA" id="QFPRTGC"/>
<protein>
    <recommendedName>
        <fullName evidence="6">GST C-terminal domain-containing protein</fullName>
    </recommendedName>
</protein>
<dbReference type="SUPFAM" id="SSF52833">
    <property type="entry name" value="Thioredoxin-like"/>
    <property type="match status" value="1"/>
</dbReference>
<evidence type="ECO:0000313" key="4">
    <source>
        <dbReference type="EMBL" id="ESO93431.1"/>
    </source>
</evidence>
<dbReference type="InterPro" id="IPR033468">
    <property type="entry name" value="Metaxin_GST"/>
</dbReference>
<dbReference type="GeneID" id="20251302"/>
<dbReference type="Gene3D" id="1.20.1050.10">
    <property type="match status" value="1"/>
</dbReference>
<dbReference type="SUPFAM" id="SSF47616">
    <property type="entry name" value="GST C-terminal domain-like"/>
    <property type="match status" value="1"/>
</dbReference>
<proteinExistence type="inferred from homology"/>
<dbReference type="CDD" id="cd03193">
    <property type="entry name" value="GST_C_Metaxin"/>
    <property type="match status" value="1"/>
</dbReference>